<keyword evidence="3" id="KW-1185">Reference proteome</keyword>
<protein>
    <submittedName>
        <fullName evidence="2">Uncharacterized protein</fullName>
    </submittedName>
</protein>
<name>H2YIS9_CIOSA</name>
<sequence>MDGFKGNPVNGGHCYRLVNVNQEWCFDPTLQGGCVDYGFDRELELSVGYSLLFALLPRFVNVDMRLILDVTHGAVDVFISDLQDAFVVTVDNATMQHKVSINSSLQTPKKLRKRSLTTILHSNGSTTNLEHQVNATNLNNFITIAPNFVLHIKQLQNRLIVTFPRTYYNFQKATFYIIVLSTEELIDSPWKRGTANFTSTASSSGRLILRQDQTRIDLFVFFSVFFSCFFLFLSICIVAWKLKHHVDARRNILAHHIQLQHMASRPFAYVYLLFHHSRSLGSCPLSLDGQNHAKTSLVLKENSKTMVSSAAWRVNCTMSYSHPTSQCCCCRGVINLKPHAEHTPRNVKLSKKKSRRNTARHNLTEDLKMDHTIMRDKEMSSSKQLFNETSLLNLTSEKANMNCEIEIPNVLPTPSPSNMGSLQRTRSRISMANKHLTGWHSRSVGPVAFEPSKDGRAGVATVFINLPANTSVCFASALLNRKCYSLLPFIRLHNSKKYF</sequence>
<proteinExistence type="predicted"/>
<keyword evidence="1" id="KW-1133">Transmembrane helix</keyword>
<feature type="transmembrane region" description="Helical" evidence="1">
    <location>
        <begin position="218"/>
        <end position="240"/>
    </location>
</feature>
<accession>H2YIS9</accession>
<evidence type="ECO:0000313" key="3">
    <source>
        <dbReference type="Proteomes" id="UP000007875"/>
    </source>
</evidence>
<reference evidence="3" key="1">
    <citation type="submission" date="2003-08" db="EMBL/GenBank/DDBJ databases">
        <authorList>
            <person name="Birren B."/>
            <person name="Nusbaum C."/>
            <person name="Abebe A."/>
            <person name="Abouelleil A."/>
            <person name="Adekoya E."/>
            <person name="Ait-zahra M."/>
            <person name="Allen N."/>
            <person name="Allen T."/>
            <person name="An P."/>
            <person name="Anderson M."/>
            <person name="Anderson S."/>
            <person name="Arachchi H."/>
            <person name="Armbruster J."/>
            <person name="Bachantsang P."/>
            <person name="Baldwin J."/>
            <person name="Barry A."/>
            <person name="Bayul T."/>
            <person name="Blitshsteyn B."/>
            <person name="Bloom T."/>
            <person name="Blye J."/>
            <person name="Boguslavskiy L."/>
            <person name="Borowsky M."/>
            <person name="Boukhgalter B."/>
            <person name="Brunache A."/>
            <person name="Butler J."/>
            <person name="Calixte N."/>
            <person name="Calvo S."/>
            <person name="Camarata J."/>
            <person name="Campo K."/>
            <person name="Chang J."/>
            <person name="Cheshatsang Y."/>
            <person name="Citroen M."/>
            <person name="Collymore A."/>
            <person name="Considine T."/>
            <person name="Cook A."/>
            <person name="Cooke P."/>
            <person name="Corum B."/>
            <person name="Cuomo C."/>
            <person name="David R."/>
            <person name="Dawoe T."/>
            <person name="Degray S."/>
            <person name="Dodge S."/>
            <person name="Dooley K."/>
            <person name="Dorje P."/>
            <person name="Dorjee K."/>
            <person name="Dorris L."/>
            <person name="Duffey N."/>
            <person name="Dupes A."/>
            <person name="Elkins T."/>
            <person name="Engels R."/>
            <person name="Erickson J."/>
            <person name="Farina A."/>
            <person name="Faro S."/>
            <person name="Ferreira P."/>
            <person name="Fischer H."/>
            <person name="Fitzgerald M."/>
            <person name="Foley K."/>
            <person name="Gage D."/>
            <person name="Galagan J."/>
            <person name="Gearin G."/>
            <person name="Gnerre S."/>
            <person name="Gnirke A."/>
            <person name="Goyette A."/>
            <person name="Graham J."/>
            <person name="Grandbois E."/>
            <person name="Gyaltsen K."/>
            <person name="Hafez N."/>
            <person name="Hagopian D."/>
            <person name="Hagos B."/>
            <person name="Hall J."/>
            <person name="Hatcher B."/>
            <person name="Heller A."/>
            <person name="Higgins H."/>
            <person name="Honan T."/>
            <person name="Horn A."/>
            <person name="Houde N."/>
            <person name="Hughes L."/>
            <person name="Hulme W."/>
            <person name="Husby E."/>
            <person name="Iliev I."/>
            <person name="Jaffe D."/>
            <person name="Jones C."/>
            <person name="Kamal M."/>
            <person name="Kamat A."/>
            <person name="Kamvysselis M."/>
            <person name="Karlsson E."/>
            <person name="Kells C."/>
            <person name="Kieu A."/>
            <person name="Kisner P."/>
            <person name="Kodira C."/>
            <person name="Kulbokas E."/>
            <person name="Labutti K."/>
            <person name="Lama D."/>
            <person name="Landers T."/>
            <person name="Leger J."/>
            <person name="Levine S."/>
            <person name="Lewis D."/>
            <person name="Lewis T."/>
            <person name="Lindblad-toh K."/>
            <person name="Liu X."/>
            <person name="Lokyitsang T."/>
            <person name="Lokyitsang Y."/>
            <person name="Lucien O."/>
            <person name="Lui A."/>
            <person name="Ma L.J."/>
            <person name="Mabbitt R."/>
            <person name="Macdonald J."/>
            <person name="Maclean C."/>
            <person name="Major J."/>
            <person name="Manning J."/>
            <person name="Marabella R."/>
            <person name="Maru K."/>
            <person name="Matthews C."/>
            <person name="Mauceli E."/>
            <person name="Mccarthy M."/>
            <person name="Mcdonough S."/>
            <person name="Mcghee T."/>
            <person name="Meldrim J."/>
            <person name="Meneus L."/>
            <person name="Mesirov J."/>
            <person name="Mihalev A."/>
            <person name="Mihova T."/>
            <person name="Mikkelsen T."/>
            <person name="Mlenga V."/>
            <person name="Moru K."/>
            <person name="Mozes J."/>
            <person name="Mulrain L."/>
            <person name="Munson G."/>
            <person name="Naylor J."/>
            <person name="Newes C."/>
            <person name="Nguyen C."/>
            <person name="Nguyen N."/>
            <person name="Nguyen T."/>
            <person name="Nicol R."/>
            <person name="Nielsen C."/>
            <person name="Nizzari M."/>
            <person name="Norbu C."/>
            <person name="Norbu N."/>
            <person name="O'donnell P."/>
            <person name="Okoawo O."/>
            <person name="O'leary S."/>
            <person name="Omotosho B."/>
            <person name="O'neill K."/>
            <person name="Osman S."/>
            <person name="Parker S."/>
            <person name="Perrin D."/>
            <person name="Phunkhang P."/>
            <person name="Piqani B."/>
            <person name="Purcell S."/>
            <person name="Rachupka T."/>
            <person name="Ramasamy U."/>
            <person name="Rameau R."/>
            <person name="Ray V."/>
            <person name="Raymond C."/>
            <person name="Retta R."/>
            <person name="Richardson S."/>
            <person name="Rise C."/>
            <person name="Rodriguez J."/>
            <person name="Rogers J."/>
            <person name="Rogov P."/>
            <person name="Rutman M."/>
            <person name="Schupbach R."/>
            <person name="Seaman C."/>
            <person name="Settipalli S."/>
            <person name="Sharpe T."/>
            <person name="Sheridan J."/>
            <person name="Sherpa N."/>
            <person name="Shi J."/>
            <person name="Smirnov S."/>
            <person name="Smith C."/>
            <person name="Sougnez C."/>
            <person name="Spencer B."/>
            <person name="Stalker J."/>
            <person name="Stange-thomann N."/>
            <person name="Stavropoulos S."/>
            <person name="Stetson K."/>
            <person name="Stone C."/>
            <person name="Stone S."/>
            <person name="Stubbs M."/>
            <person name="Talamas J."/>
            <person name="Tchuinga P."/>
            <person name="Tenzing P."/>
            <person name="Tesfaye S."/>
            <person name="Theodore J."/>
            <person name="Thoulutsang Y."/>
            <person name="Topham K."/>
            <person name="Towey S."/>
            <person name="Tsamla T."/>
            <person name="Tsomo N."/>
            <person name="Vallee D."/>
            <person name="Vassiliev H."/>
            <person name="Venkataraman V."/>
            <person name="Vinson J."/>
            <person name="Vo A."/>
            <person name="Wade C."/>
            <person name="Wang S."/>
            <person name="Wangchuk T."/>
            <person name="Wangdi T."/>
            <person name="Whittaker C."/>
            <person name="Wilkinson J."/>
            <person name="Wu Y."/>
            <person name="Wyman D."/>
            <person name="Yadav S."/>
            <person name="Yang S."/>
            <person name="Yang X."/>
            <person name="Yeager S."/>
            <person name="Yee E."/>
            <person name="Young G."/>
            <person name="Zainoun J."/>
            <person name="Zembeck L."/>
            <person name="Zimmer A."/>
            <person name="Zody M."/>
            <person name="Lander E."/>
        </authorList>
    </citation>
    <scope>NUCLEOTIDE SEQUENCE [LARGE SCALE GENOMIC DNA]</scope>
</reference>
<reference evidence="2" key="3">
    <citation type="submission" date="2025-09" db="UniProtKB">
        <authorList>
            <consortium name="Ensembl"/>
        </authorList>
    </citation>
    <scope>IDENTIFICATION</scope>
</reference>
<dbReference type="Ensembl" id="ENSCSAVT00000005299.1">
    <property type="protein sequence ID" value="ENSCSAVP00000005228.1"/>
    <property type="gene ID" value="ENSCSAVG00000003112.1"/>
</dbReference>
<dbReference type="Proteomes" id="UP000007875">
    <property type="component" value="Unassembled WGS sequence"/>
</dbReference>
<dbReference type="HOGENOM" id="CLU_537412_0_0_1"/>
<keyword evidence="1" id="KW-0812">Transmembrane</keyword>
<keyword evidence="1" id="KW-0472">Membrane</keyword>
<evidence type="ECO:0000313" key="2">
    <source>
        <dbReference type="Ensembl" id="ENSCSAVP00000005228.1"/>
    </source>
</evidence>
<evidence type="ECO:0000256" key="1">
    <source>
        <dbReference type="SAM" id="Phobius"/>
    </source>
</evidence>
<organism evidence="2 3">
    <name type="scientific">Ciona savignyi</name>
    <name type="common">Pacific transparent sea squirt</name>
    <dbReference type="NCBI Taxonomy" id="51511"/>
    <lineage>
        <taxon>Eukaryota</taxon>
        <taxon>Metazoa</taxon>
        <taxon>Chordata</taxon>
        <taxon>Tunicata</taxon>
        <taxon>Ascidiacea</taxon>
        <taxon>Phlebobranchia</taxon>
        <taxon>Cionidae</taxon>
        <taxon>Ciona</taxon>
    </lineage>
</organism>
<dbReference type="GeneTree" id="ENSGT00940000174104"/>
<dbReference type="AlphaFoldDB" id="H2YIS9"/>
<reference evidence="2" key="2">
    <citation type="submission" date="2025-08" db="UniProtKB">
        <authorList>
            <consortium name="Ensembl"/>
        </authorList>
    </citation>
    <scope>IDENTIFICATION</scope>
</reference>